<sequence length="381" mass="42649">MKLPKKLQQKLENRKETNALRKLGTVSNLVDFSSNDYLGFSKNDTIFNNAHDFLIGHNIKQNGATGSRLLSGNHPLFNTVETALSEFHNSESALIFNSGYDANVGFFSSVPQRGNVILYDEYIHASIRDGVQLSNSKAYKFKHNDLDDLKSHLERGREVSKDIDIYIVTESVFSMDGTSPNLVKLAQICKKHNAYLIVDEAHAVGVFGERGVGLVQELNLEKDVFARLVTFGKAMGCHGAAILGSDHLKQYLVNFARSFIYTTALSPHSLATIQASYNELFISKSKQKLHQNILLFKEEIKNNNLQNLFIESNSPIHCCLVSGNERVKEVAQKLQVQGYDVKPILSPTVPAGQERLRFCLHAFNCEEEITKVLKLLATFVK</sequence>
<evidence type="ECO:0000256" key="4">
    <source>
        <dbReference type="ARBA" id="ARBA00022679"/>
    </source>
</evidence>
<dbReference type="PANTHER" id="PTHR13693:SF77">
    <property type="entry name" value="8-AMINO-7-OXONONANOATE SYNTHASE"/>
    <property type="match status" value="1"/>
</dbReference>
<dbReference type="Proteomes" id="UP001416393">
    <property type="component" value="Unassembled WGS sequence"/>
</dbReference>
<dbReference type="Gene3D" id="3.90.1150.10">
    <property type="entry name" value="Aspartate Aminotransferase, domain 1"/>
    <property type="match status" value="1"/>
</dbReference>
<dbReference type="EMBL" id="JAZHYP010000003">
    <property type="protein sequence ID" value="MEN3323966.1"/>
    <property type="molecule type" value="Genomic_DNA"/>
</dbReference>
<comment type="similarity">
    <text evidence="3">Belongs to the class-II pyridoxal-phosphate-dependent aminotransferase family. BioF subfamily.</text>
</comment>
<keyword evidence="4" id="KW-0808">Transferase</keyword>
<dbReference type="InterPro" id="IPR004839">
    <property type="entry name" value="Aminotransferase_I/II_large"/>
</dbReference>
<dbReference type="InterPro" id="IPR015421">
    <property type="entry name" value="PyrdxlP-dep_Trfase_major"/>
</dbReference>
<evidence type="ECO:0000256" key="6">
    <source>
        <dbReference type="RuleBase" id="RU003693"/>
    </source>
</evidence>
<dbReference type="InterPro" id="IPR015422">
    <property type="entry name" value="PyrdxlP-dep_Trfase_small"/>
</dbReference>
<proteinExistence type="inferred from homology"/>
<organism evidence="8 9">
    <name type="scientific">Mariniflexile soesokkakense</name>
    <dbReference type="NCBI Taxonomy" id="1343160"/>
    <lineage>
        <taxon>Bacteria</taxon>
        <taxon>Pseudomonadati</taxon>
        <taxon>Bacteroidota</taxon>
        <taxon>Flavobacteriia</taxon>
        <taxon>Flavobacteriales</taxon>
        <taxon>Flavobacteriaceae</taxon>
        <taxon>Mariniflexile</taxon>
    </lineage>
</organism>
<comment type="cofactor">
    <cofactor evidence="1 6">
        <name>pyridoxal 5'-phosphate</name>
        <dbReference type="ChEBI" id="CHEBI:597326"/>
    </cofactor>
</comment>
<evidence type="ECO:0000313" key="9">
    <source>
        <dbReference type="Proteomes" id="UP001416393"/>
    </source>
</evidence>
<dbReference type="InterPro" id="IPR050087">
    <property type="entry name" value="AON_synthase_class-II"/>
</dbReference>
<keyword evidence="8" id="KW-0032">Aminotransferase</keyword>
<evidence type="ECO:0000256" key="2">
    <source>
        <dbReference type="ARBA" id="ARBA00005189"/>
    </source>
</evidence>
<evidence type="ECO:0000256" key="5">
    <source>
        <dbReference type="ARBA" id="ARBA00022898"/>
    </source>
</evidence>
<dbReference type="InterPro" id="IPR001917">
    <property type="entry name" value="Aminotrans_II_pyridoxalP_BS"/>
</dbReference>
<dbReference type="PANTHER" id="PTHR13693">
    <property type="entry name" value="CLASS II AMINOTRANSFERASE/8-AMINO-7-OXONONANOATE SYNTHASE"/>
    <property type="match status" value="1"/>
</dbReference>
<feature type="domain" description="Aminotransferase class I/classII large" evidence="7">
    <location>
        <begin position="28"/>
        <end position="374"/>
    </location>
</feature>
<dbReference type="RefSeq" id="WP_346241754.1">
    <property type="nucleotide sequence ID" value="NZ_JAZHYP010000003.1"/>
</dbReference>
<comment type="caution">
    <text evidence="8">The sequence shown here is derived from an EMBL/GenBank/DDBJ whole genome shotgun (WGS) entry which is preliminary data.</text>
</comment>
<evidence type="ECO:0000259" key="7">
    <source>
        <dbReference type="Pfam" id="PF00155"/>
    </source>
</evidence>
<dbReference type="GO" id="GO:0008483">
    <property type="term" value="F:transaminase activity"/>
    <property type="evidence" value="ECO:0007669"/>
    <property type="project" value="UniProtKB-KW"/>
</dbReference>
<keyword evidence="9" id="KW-1185">Reference proteome</keyword>
<dbReference type="InterPro" id="IPR015424">
    <property type="entry name" value="PyrdxlP-dep_Trfase"/>
</dbReference>
<name>A0ABV0ABM9_9FLAO</name>
<dbReference type="PROSITE" id="PS00599">
    <property type="entry name" value="AA_TRANSFER_CLASS_2"/>
    <property type="match status" value="1"/>
</dbReference>
<dbReference type="Pfam" id="PF00155">
    <property type="entry name" value="Aminotran_1_2"/>
    <property type="match status" value="1"/>
</dbReference>
<dbReference type="Gene3D" id="3.40.640.10">
    <property type="entry name" value="Type I PLP-dependent aspartate aminotransferase-like (Major domain)"/>
    <property type="match status" value="1"/>
</dbReference>
<dbReference type="SUPFAM" id="SSF53383">
    <property type="entry name" value="PLP-dependent transferases"/>
    <property type="match status" value="1"/>
</dbReference>
<evidence type="ECO:0000256" key="3">
    <source>
        <dbReference type="ARBA" id="ARBA00010008"/>
    </source>
</evidence>
<keyword evidence="5 6" id="KW-0663">Pyridoxal phosphate</keyword>
<comment type="pathway">
    <text evidence="2">Lipid metabolism.</text>
</comment>
<reference evidence="8 9" key="1">
    <citation type="submission" date="2024-01" db="EMBL/GenBank/DDBJ databases">
        <title>Mariniflexile litorale sp. nov., isolated from the shallow sediments of the Sea of Japan.</title>
        <authorList>
            <person name="Romanenko L."/>
            <person name="Bystritskaya E."/>
            <person name="Isaeva M."/>
        </authorList>
    </citation>
    <scope>NUCLEOTIDE SEQUENCE [LARGE SCALE GENOMIC DNA]</scope>
    <source>
        <strain evidence="8 9">KCTC 32427</strain>
    </source>
</reference>
<evidence type="ECO:0000313" key="8">
    <source>
        <dbReference type="EMBL" id="MEN3323966.1"/>
    </source>
</evidence>
<accession>A0ABV0ABM9</accession>
<protein>
    <submittedName>
        <fullName evidence="8">Pyridoxal phosphate-dependent aminotransferase family protein</fullName>
    </submittedName>
</protein>
<evidence type="ECO:0000256" key="1">
    <source>
        <dbReference type="ARBA" id="ARBA00001933"/>
    </source>
</evidence>
<gene>
    <name evidence="8" type="ORF">VP395_09525</name>
</gene>